<evidence type="ECO:0000313" key="2">
    <source>
        <dbReference type="EMBL" id="KZC11456.1"/>
    </source>
</evidence>
<feature type="compositionally biased region" description="Basic and acidic residues" evidence="1">
    <location>
        <begin position="1"/>
        <end position="13"/>
    </location>
</feature>
<dbReference type="EMBL" id="KQ434918">
    <property type="protein sequence ID" value="KZC11456.1"/>
    <property type="molecule type" value="Genomic_DNA"/>
</dbReference>
<feature type="compositionally biased region" description="Polar residues" evidence="1">
    <location>
        <begin position="38"/>
        <end position="52"/>
    </location>
</feature>
<proteinExistence type="predicted"/>
<organism evidence="2 3">
    <name type="scientific">Dufourea novaeangliae</name>
    <name type="common">Sweat bee</name>
    <dbReference type="NCBI Taxonomy" id="178035"/>
    <lineage>
        <taxon>Eukaryota</taxon>
        <taxon>Metazoa</taxon>
        <taxon>Ecdysozoa</taxon>
        <taxon>Arthropoda</taxon>
        <taxon>Hexapoda</taxon>
        <taxon>Insecta</taxon>
        <taxon>Pterygota</taxon>
        <taxon>Neoptera</taxon>
        <taxon>Endopterygota</taxon>
        <taxon>Hymenoptera</taxon>
        <taxon>Apocrita</taxon>
        <taxon>Aculeata</taxon>
        <taxon>Apoidea</taxon>
        <taxon>Anthophila</taxon>
        <taxon>Halictidae</taxon>
        <taxon>Rophitinae</taxon>
        <taxon>Dufourea</taxon>
    </lineage>
</organism>
<sequence>MEGQPRVRTEWRGGTRGVGVRSRQATAAGQRTGKRGENTSGTDSRASEPPNSHKQRLYIVVLRVLRSCCYAAAVAATS</sequence>
<evidence type="ECO:0000313" key="3">
    <source>
        <dbReference type="Proteomes" id="UP000076502"/>
    </source>
</evidence>
<feature type="region of interest" description="Disordered" evidence="1">
    <location>
        <begin position="1"/>
        <end position="53"/>
    </location>
</feature>
<reference evidence="2 3" key="1">
    <citation type="submission" date="2015-07" db="EMBL/GenBank/DDBJ databases">
        <title>The genome of Dufourea novaeangliae.</title>
        <authorList>
            <person name="Pan H."/>
            <person name="Kapheim K."/>
        </authorList>
    </citation>
    <scope>NUCLEOTIDE SEQUENCE [LARGE SCALE GENOMIC DNA]</scope>
    <source>
        <strain evidence="2">0120121106</strain>
        <tissue evidence="2">Whole body</tissue>
    </source>
</reference>
<dbReference type="AlphaFoldDB" id="A0A154PHV8"/>
<name>A0A154PHV8_DUFNO</name>
<gene>
    <name evidence="2" type="ORF">WN55_02630</name>
</gene>
<evidence type="ECO:0000256" key="1">
    <source>
        <dbReference type="SAM" id="MobiDB-lite"/>
    </source>
</evidence>
<protein>
    <submittedName>
        <fullName evidence="2">Uncharacterized protein</fullName>
    </submittedName>
</protein>
<dbReference type="Proteomes" id="UP000076502">
    <property type="component" value="Unassembled WGS sequence"/>
</dbReference>
<accession>A0A154PHV8</accession>
<keyword evidence="3" id="KW-1185">Reference proteome</keyword>